<name>A0ABV4UC73_9RHOO</name>
<gene>
    <name evidence="2" type="ORF">ABCS64_00625</name>
</gene>
<keyword evidence="3" id="KW-1185">Reference proteome</keyword>
<feature type="compositionally biased region" description="Basic residues" evidence="1">
    <location>
        <begin position="1"/>
        <end position="16"/>
    </location>
</feature>
<sequence>MRTANHHARWRSKVQGKHNTGQALPDFTGASTPGMPVHPDSQGKTLPKRMQGVALNKALRDVSKGVEGNKNTKSPCIMLITQGHIFLVLGLGSMGVNRRGNIRLPASIIPTLPVRRLFRQGENTMFLKKPLSVLLASAFVATAVQARDFRSADVRPPDYPAVRAVALHFSSFSLWIPALLKGAPVY</sequence>
<feature type="region of interest" description="Disordered" evidence="1">
    <location>
        <begin position="1"/>
        <end position="46"/>
    </location>
</feature>
<dbReference type="EMBL" id="JBEUWX010000001">
    <property type="protein sequence ID" value="MFA9948843.1"/>
    <property type="molecule type" value="Genomic_DNA"/>
</dbReference>
<evidence type="ECO:0000256" key="1">
    <source>
        <dbReference type="SAM" id="MobiDB-lite"/>
    </source>
</evidence>
<protein>
    <submittedName>
        <fullName evidence="2">Uncharacterized protein</fullName>
    </submittedName>
</protein>
<evidence type="ECO:0000313" key="3">
    <source>
        <dbReference type="Proteomes" id="UP001574673"/>
    </source>
</evidence>
<comment type="caution">
    <text evidence="2">The sequence shown here is derived from an EMBL/GenBank/DDBJ whole genome shotgun (WGS) entry which is preliminary data.</text>
</comment>
<evidence type="ECO:0000313" key="2">
    <source>
        <dbReference type="EMBL" id="MFA9948843.1"/>
    </source>
</evidence>
<dbReference type="RefSeq" id="WP_418890016.1">
    <property type="nucleotide sequence ID" value="NZ_JBEUWX010000001.1"/>
</dbReference>
<reference evidence="3" key="1">
    <citation type="submission" date="2024-06" db="EMBL/GenBank/DDBJ databases">
        <title>Radixoralia hellwigii gen. nov., sp nov., isolated from a root canal in the human oral cavity.</title>
        <authorList>
            <person name="Bartsch S."/>
            <person name="Wittmer A."/>
            <person name="Schulz A.-K."/>
            <person name="Neumann-Schaal M."/>
            <person name="Wolf J."/>
            <person name="Gronow S."/>
            <person name="Tennert C."/>
            <person name="Haecker G."/>
            <person name="Cieplik F."/>
            <person name="Al-Ahmad A."/>
        </authorList>
    </citation>
    <scope>NUCLEOTIDE SEQUENCE [LARGE SCALE GENOMIC DNA]</scope>
    <source>
        <strain evidence="3">Wk13</strain>
    </source>
</reference>
<accession>A0ABV4UC73</accession>
<proteinExistence type="predicted"/>
<organism evidence="2 3">
    <name type="scientific">Dentiradicibacter hellwigii</name>
    <dbReference type="NCBI Taxonomy" id="3149053"/>
    <lineage>
        <taxon>Bacteria</taxon>
        <taxon>Pseudomonadati</taxon>
        <taxon>Pseudomonadota</taxon>
        <taxon>Betaproteobacteria</taxon>
        <taxon>Rhodocyclales</taxon>
        <taxon>Rhodocyclaceae</taxon>
        <taxon>Dentiradicibacter</taxon>
    </lineage>
</organism>
<dbReference type="Proteomes" id="UP001574673">
    <property type="component" value="Unassembled WGS sequence"/>
</dbReference>